<dbReference type="PROSITE" id="PS00675">
    <property type="entry name" value="SIGMA54_INTERACT_1"/>
    <property type="match status" value="1"/>
</dbReference>
<dbReference type="InterPro" id="IPR029016">
    <property type="entry name" value="GAF-like_dom_sf"/>
</dbReference>
<dbReference type="GO" id="GO:0005524">
    <property type="term" value="F:ATP binding"/>
    <property type="evidence" value="ECO:0007669"/>
    <property type="project" value="UniProtKB-KW"/>
</dbReference>
<name>A0A1H3GXV6_EUBBA</name>
<dbReference type="STRING" id="1528.SAMN04488579_11565"/>
<dbReference type="Pfam" id="PF01590">
    <property type="entry name" value="GAF"/>
    <property type="match status" value="1"/>
</dbReference>
<evidence type="ECO:0000313" key="9">
    <source>
        <dbReference type="Proteomes" id="UP000199652"/>
    </source>
</evidence>
<accession>A0A1H3GXV6</accession>
<dbReference type="OrthoDB" id="9803970at2"/>
<dbReference type="SUPFAM" id="SSF55785">
    <property type="entry name" value="PYP-like sensor domain (PAS domain)"/>
    <property type="match status" value="1"/>
</dbReference>
<evidence type="ECO:0000313" key="8">
    <source>
        <dbReference type="EMBL" id="SDY07910.1"/>
    </source>
</evidence>
<dbReference type="CDD" id="cd00130">
    <property type="entry name" value="PAS"/>
    <property type="match status" value="1"/>
</dbReference>
<dbReference type="RefSeq" id="WP_090245860.1">
    <property type="nucleotide sequence ID" value="NZ_FNOU01000015.1"/>
</dbReference>
<gene>
    <name evidence="8" type="ORF">SAMN04488579_11565</name>
</gene>
<reference evidence="9" key="1">
    <citation type="submission" date="2016-10" db="EMBL/GenBank/DDBJ databases">
        <authorList>
            <person name="Varghese N."/>
            <person name="Submissions S."/>
        </authorList>
    </citation>
    <scope>NUCLEOTIDE SEQUENCE [LARGE SCALE GENOMIC DNA]</scope>
    <source>
        <strain evidence="9">VPI 5359</strain>
    </source>
</reference>
<dbReference type="InterPro" id="IPR003593">
    <property type="entry name" value="AAA+_ATPase"/>
</dbReference>
<dbReference type="Gene3D" id="1.10.8.60">
    <property type="match status" value="1"/>
</dbReference>
<dbReference type="SUPFAM" id="SSF46689">
    <property type="entry name" value="Homeodomain-like"/>
    <property type="match status" value="1"/>
</dbReference>
<dbReference type="InterPro" id="IPR025662">
    <property type="entry name" value="Sigma_54_int_dom_ATP-bd_1"/>
</dbReference>
<dbReference type="Gene3D" id="3.30.450.40">
    <property type="match status" value="1"/>
</dbReference>
<dbReference type="Proteomes" id="UP000199652">
    <property type="component" value="Unassembled WGS sequence"/>
</dbReference>
<sequence length="660" mass="73286">MVFMPDFERLYRDWCRYYEEGVFSETLRPDISASWKRCRALGLDPLALNRTPVVSEGDFQERVRKNRNLLDESIPFMMELQEFVAGSGFSTTLTDVDGVVLELICDPEILEEAFTRNLVQGSIWNEKRAGTNATGLAIITAQPIQVIGEEHYFKCYHGLTCSASPIFDAQGQLLGVLDMSGPKEFSFPHTLGMVVAATKAITRQLCIAESSRQLDLTNHYLKAVMESMDKGVVAVDVNGKIIGINSDGAKILNTTTFDSYGKNILDIMEGENILADGTGKLQAVTREKRLVTGTGSINCLVNQRLIRHDNGDVAGVVATLKDLKHKAAINRDVRKGTRFTFDDILGESSSLLRSVHLAKVASSGDSTILLLGDSGTGKEMFAQAVHNAHQSNQPFVAVNCAAIPENLMESILFGYEEGSFTGASRHGRKGKFELAEGGTIFLDEIGEMSMNTQTVLLRVLQERYVQRIGGTKDIPVNLRVIAATNQNLLEAVKEKRFRQDLYYRLNVLEIKIPALKDRPGDIPILAEAFMKELSEKFGKTIAPLLPSTIRVLEGYDWPGNVRQFRHAIEQAIYFTEKNRIDDYFISDYLPQQISVGAVMMPVSEGPTAGETVPPDLKALEMQAIREAIRRLGDKKKAAAFLGISRSTLYRKISQYHLDED</sequence>
<dbReference type="AlphaFoldDB" id="A0A1H3GXV6"/>
<evidence type="ECO:0000256" key="5">
    <source>
        <dbReference type="ARBA" id="ARBA00023163"/>
    </source>
</evidence>
<keyword evidence="2" id="KW-0067">ATP-binding</keyword>
<dbReference type="InterPro" id="IPR058031">
    <property type="entry name" value="AAA_lid_NorR"/>
</dbReference>
<dbReference type="PANTHER" id="PTHR32071:SF57">
    <property type="entry name" value="C4-DICARBOXYLATE TRANSPORT TRANSCRIPTIONAL REGULATORY PROTEIN DCTD"/>
    <property type="match status" value="1"/>
</dbReference>
<dbReference type="InterPro" id="IPR035965">
    <property type="entry name" value="PAS-like_dom_sf"/>
</dbReference>
<dbReference type="InterPro" id="IPR003018">
    <property type="entry name" value="GAF"/>
</dbReference>
<dbReference type="InterPro" id="IPR027417">
    <property type="entry name" value="P-loop_NTPase"/>
</dbReference>
<keyword evidence="3" id="KW-0805">Transcription regulation</keyword>
<dbReference type="Pfam" id="PF00989">
    <property type="entry name" value="PAS"/>
    <property type="match status" value="1"/>
</dbReference>
<evidence type="ECO:0000256" key="4">
    <source>
        <dbReference type="ARBA" id="ARBA00023125"/>
    </source>
</evidence>
<dbReference type="SMART" id="SM00091">
    <property type="entry name" value="PAS"/>
    <property type="match status" value="1"/>
</dbReference>
<dbReference type="EMBL" id="FNOU01000015">
    <property type="protein sequence ID" value="SDY07910.1"/>
    <property type="molecule type" value="Genomic_DNA"/>
</dbReference>
<keyword evidence="5" id="KW-0804">Transcription</keyword>
<keyword evidence="9" id="KW-1185">Reference proteome</keyword>
<dbReference type="Pfam" id="PF02954">
    <property type="entry name" value="HTH_8"/>
    <property type="match status" value="1"/>
</dbReference>
<feature type="domain" description="PAS" evidence="7">
    <location>
        <begin position="217"/>
        <end position="272"/>
    </location>
</feature>
<evidence type="ECO:0000259" key="7">
    <source>
        <dbReference type="PROSITE" id="PS50112"/>
    </source>
</evidence>
<dbReference type="PROSITE" id="PS00676">
    <property type="entry name" value="SIGMA54_INTERACT_2"/>
    <property type="match status" value="1"/>
</dbReference>
<evidence type="ECO:0000256" key="1">
    <source>
        <dbReference type="ARBA" id="ARBA00022741"/>
    </source>
</evidence>
<dbReference type="GO" id="GO:0043565">
    <property type="term" value="F:sequence-specific DNA binding"/>
    <property type="evidence" value="ECO:0007669"/>
    <property type="project" value="InterPro"/>
</dbReference>
<dbReference type="PROSITE" id="PS50112">
    <property type="entry name" value="PAS"/>
    <property type="match status" value="1"/>
</dbReference>
<dbReference type="Gene3D" id="3.30.450.20">
    <property type="entry name" value="PAS domain"/>
    <property type="match status" value="1"/>
</dbReference>
<keyword evidence="1" id="KW-0547">Nucleotide-binding</keyword>
<dbReference type="SMART" id="SM00382">
    <property type="entry name" value="AAA"/>
    <property type="match status" value="1"/>
</dbReference>
<dbReference type="InterPro" id="IPR002078">
    <property type="entry name" value="Sigma_54_int"/>
</dbReference>
<dbReference type="InterPro" id="IPR000014">
    <property type="entry name" value="PAS"/>
</dbReference>
<dbReference type="InterPro" id="IPR025943">
    <property type="entry name" value="Sigma_54_int_dom_ATP-bd_2"/>
</dbReference>
<dbReference type="SUPFAM" id="SSF52540">
    <property type="entry name" value="P-loop containing nucleoside triphosphate hydrolases"/>
    <property type="match status" value="1"/>
</dbReference>
<evidence type="ECO:0000256" key="2">
    <source>
        <dbReference type="ARBA" id="ARBA00022840"/>
    </source>
</evidence>
<dbReference type="GO" id="GO:0006355">
    <property type="term" value="P:regulation of DNA-templated transcription"/>
    <property type="evidence" value="ECO:0007669"/>
    <property type="project" value="InterPro"/>
</dbReference>
<evidence type="ECO:0000259" key="6">
    <source>
        <dbReference type="PROSITE" id="PS50045"/>
    </source>
</evidence>
<dbReference type="Gene3D" id="3.40.50.300">
    <property type="entry name" value="P-loop containing nucleotide triphosphate hydrolases"/>
    <property type="match status" value="1"/>
</dbReference>
<dbReference type="Pfam" id="PF25601">
    <property type="entry name" value="AAA_lid_14"/>
    <property type="match status" value="1"/>
</dbReference>
<dbReference type="SUPFAM" id="SSF55781">
    <property type="entry name" value="GAF domain-like"/>
    <property type="match status" value="1"/>
</dbReference>
<evidence type="ECO:0000256" key="3">
    <source>
        <dbReference type="ARBA" id="ARBA00023015"/>
    </source>
</evidence>
<protein>
    <submittedName>
        <fullName evidence="8">PAS domain S-box-containing protein</fullName>
    </submittedName>
</protein>
<dbReference type="CDD" id="cd00009">
    <property type="entry name" value="AAA"/>
    <property type="match status" value="1"/>
</dbReference>
<dbReference type="Pfam" id="PF00158">
    <property type="entry name" value="Sigma54_activat"/>
    <property type="match status" value="1"/>
</dbReference>
<dbReference type="PANTHER" id="PTHR32071">
    <property type="entry name" value="TRANSCRIPTIONAL REGULATORY PROTEIN"/>
    <property type="match status" value="1"/>
</dbReference>
<dbReference type="InterPro" id="IPR013767">
    <property type="entry name" value="PAS_fold"/>
</dbReference>
<proteinExistence type="predicted"/>
<feature type="domain" description="Sigma-54 factor interaction" evidence="6">
    <location>
        <begin position="344"/>
        <end position="573"/>
    </location>
</feature>
<dbReference type="FunFam" id="3.40.50.300:FF:000006">
    <property type="entry name" value="DNA-binding transcriptional regulator NtrC"/>
    <property type="match status" value="1"/>
</dbReference>
<dbReference type="PROSITE" id="PS50045">
    <property type="entry name" value="SIGMA54_INTERACT_4"/>
    <property type="match status" value="1"/>
</dbReference>
<dbReference type="InterPro" id="IPR009057">
    <property type="entry name" value="Homeodomain-like_sf"/>
</dbReference>
<keyword evidence="4" id="KW-0238">DNA-binding</keyword>
<dbReference type="InterPro" id="IPR002197">
    <property type="entry name" value="HTH_Fis"/>
</dbReference>
<organism evidence="8 9">
    <name type="scientific">Eubacterium barkeri</name>
    <name type="common">Clostridium barkeri</name>
    <dbReference type="NCBI Taxonomy" id="1528"/>
    <lineage>
        <taxon>Bacteria</taxon>
        <taxon>Bacillati</taxon>
        <taxon>Bacillota</taxon>
        <taxon>Clostridia</taxon>
        <taxon>Eubacteriales</taxon>
        <taxon>Eubacteriaceae</taxon>
        <taxon>Eubacterium</taxon>
    </lineage>
</organism>
<dbReference type="Gene3D" id="1.10.10.60">
    <property type="entry name" value="Homeodomain-like"/>
    <property type="match status" value="1"/>
</dbReference>